<gene>
    <name evidence="3" type="ORF">J2Z37_001119</name>
</gene>
<reference evidence="3 4" key="1">
    <citation type="submission" date="2021-03" db="EMBL/GenBank/DDBJ databases">
        <title>Genomic Encyclopedia of Type Strains, Phase IV (KMG-IV): sequencing the most valuable type-strain genomes for metagenomic binning, comparative biology and taxonomic classification.</title>
        <authorList>
            <person name="Goeker M."/>
        </authorList>
    </citation>
    <scope>NUCLEOTIDE SEQUENCE [LARGE SCALE GENOMIC DNA]</scope>
    <source>
        <strain evidence="3 4">DSM 24738</strain>
    </source>
</reference>
<keyword evidence="2" id="KW-0732">Signal</keyword>
<organism evidence="3 4">
    <name type="scientific">Ammoniphilus resinae</name>
    <dbReference type="NCBI Taxonomy" id="861532"/>
    <lineage>
        <taxon>Bacteria</taxon>
        <taxon>Bacillati</taxon>
        <taxon>Bacillota</taxon>
        <taxon>Bacilli</taxon>
        <taxon>Bacillales</taxon>
        <taxon>Paenibacillaceae</taxon>
        <taxon>Aneurinibacillus group</taxon>
        <taxon>Ammoniphilus</taxon>
    </lineage>
</organism>
<proteinExistence type="predicted"/>
<dbReference type="PROSITE" id="PS51257">
    <property type="entry name" value="PROKAR_LIPOPROTEIN"/>
    <property type="match status" value="1"/>
</dbReference>
<feature type="signal peptide" evidence="2">
    <location>
        <begin position="1"/>
        <end position="22"/>
    </location>
</feature>
<feature type="region of interest" description="Disordered" evidence="1">
    <location>
        <begin position="388"/>
        <end position="430"/>
    </location>
</feature>
<dbReference type="Proteomes" id="UP001519343">
    <property type="component" value="Unassembled WGS sequence"/>
</dbReference>
<keyword evidence="4" id="KW-1185">Reference proteome</keyword>
<evidence type="ECO:0000313" key="3">
    <source>
        <dbReference type="EMBL" id="MBP1931122.1"/>
    </source>
</evidence>
<protein>
    <submittedName>
        <fullName evidence="3">Cell wall-binding protein</fullName>
    </submittedName>
</protein>
<accession>A0ABS4GLY8</accession>
<evidence type="ECO:0000256" key="2">
    <source>
        <dbReference type="SAM" id="SignalP"/>
    </source>
</evidence>
<comment type="caution">
    <text evidence="3">The sequence shown here is derived from an EMBL/GenBank/DDBJ whole genome shotgun (WGS) entry which is preliminary data.</text>
</comment>
<evidence type="ECO:0000313" key="4">
    <source>
        <dbReference type="Proteomes" id="UP001519343"/>
    </source>
</evidence>
<evidence type="ECO:0000256" key="1">
    <source>
        <dbReference type="SAM" id="MobiDB-lite"/>
    </source>
</evidence>
<dbReference type="EMBL" id="JAGGKT010000002">
    <property type="protein sequence ID" value="MBP1931122.1"/>
    <property type="molecule type" value="Genomic_DNA"/>
</dbReference>
<sequence length="430" mass="45840">MMQMKSWIKVLSVGALSATLVACTNSNTAPPAPQQQATAALSEATDVNVVTKNTSRVLGTNAEEISISTSNIIWPATTAGTKPNVVIVAPQDNWQIQLVSVDLIHHPSDGPLLVTNPSSISETVMNELKRLNPKGAQDGTQVIAVGMDVAAIKQLSEAKFSVKEIKGDNPDQIATQIDDYYASVSGALPESVIVSTSEQIEFAAPAGNWIAHMPEPLLYVTKGQIPAETNQALTKRNGKANIYLLGPESAISKNVENDLGKYGKVTRIAGDDPYTNAIAFAKFKDPNTGFGWGITQPGHGLLLTNKDQLKNSIPAVAFSHRGKHAPMLLSDTDAAPKPLLTYLKELKPLFQKEPTDGPYNHLYIVGGNDSISNDQQGNLDHLIEIESASGEGHGGHGGHSGASTEMPPNQQVPMNHGNMDHGSTMDQSQH</sequence>
<feature type="chain" id="PRO_5047172510" evidence="2">
    <location>
        <begin position="23"/>
        <end position="430"/>
    </location>
</feature>
<name>A0ABS4GLY8_9BACL</name>
<feature type="compositionally biased region" description="Gly residues" evidence="1">
    <location>
        <begin position="391"/>
        <end position="400"/>
    </location>
</feature>